<comment type="caution">
    <text evidence="15">The sequence shown here is derived from an EMBL/GenBank/DDBJ whole genome shotgun (WGS) entry which is preliminary data.</text>
</comment>
<evidence type="ECO:0000256" key="1">
    <source>
        <dbReference type="ARBA" id="ARBA00004571"/>
    </source>
</evidence>
<keyword evidence="4" id="KW-0410">Iron transport</keyword>
<keyword evidence="15" id="KW-0675">Receptor</keyword>
<dbReference type="EMBL" id="JAINVV010000004">
    <property type="protein sequence ID" value="MBY8822981.1"/>
    <property type="molecule type" value="Genomic_DNA"/>
</dbReference>
<gene>
    <name evidence="15" type="ORF">K7G82_11795</name>
</gene>
<dbReference type="InterPro" id="IPR039426">
    <property type="entry name" value="TonB-dep_rcpt-like"/>
</dbReference>
<keyword evidence="3 11" id="KW-1134">Transmembrane beta strand</keyword>
<keyword evidence="6" id="KW-0408">Iron</keyword>
<keyword evidence="10 11" id="KW-0998">Cell outer membrane</keyword>
<evidence type="ECO:0000259" key="14">
    <source>
        <dbReference type="Pfam" id="PF07715"/>
    </source>
</evidence>
<accession>A0ABS7PNZ8</accession>
<evidence type="ECO:0000256" key="12">
    <source>
        <dbReference type="RuleBase" id="RU003357"/>
    </source>
</evidence>
<evidence type="ECO:0000256" key="9">
    <source>
        <dbReference type="ARBA" id="ARBA00023136"/>
    </source>
</evidence>
<keyword evidence="2 11" id="KW-0813">Transport</keyword>
<evidence type="ECO:0000313" key="15">
    <source>
        <dbReference type="EMBL" id="MBY8822981.1"/>
    </source>
</evidence>
<evidence type="ECO:0000256" key="10">
    <source>
        <dbReference type="ARBA" id="ARBA00023237"/>
    </source>
</evidence>
<organism evidence="15 16">
    <name type="scientific">Sphingomonas colocasiae</name>
    <dbReference type="NCBI Taxonomy" id="1848973"/>
    <lineage>
        <taxon>Bacteria</taxon>
        <taxon>Pseudomonadati</taxon>
        <taxon>Pseudomonadota</taxon>
        <taxon>Alphaproteobacteria</taxon>
        <taxon>Sphingomonadales</taxon>
        <taxon>Sphingomonadaceae</taxon>
        <taxon>Sphingomonas</taxon>
    </lineage>
</organism>
<dbReference type="Proteomes" id="UP000706039">
    <property type="component" value="Unassembled WGS sequence"/>
</dbReference>
<evidence type="ECO:0000256" key="4">
    <source>
        <dbReference type="ARBA" id="ARBA00022496"/>
    </source>
</evidence>
<dbReference type="PANTHER" id="PTHR32552">
    <property type="entry name" value="FERRICHROME IRON RECEPTOR-RELATED"/>
    <property type="match status" value="1"/>
</dbReference>
<proteinExistence type="inferred from homology"/>
<evidence type="ECO:0000256" key="3">
    <source>
        <dbReference type="ARBA" id="ARBA00022452"/>
    </source>
</evidence>
<keyword evidence="9 11" id="KW-0472">Membrane</keyword>
<dbReference type="PROSITE" id="PS52016">
    <property type="entry name" value="TONB_DEPENDENT_REC_3"/>
    <property type="match status" value="1"/>
</dbReference>
<name>A0ABS7PNZ8_9SPHN</name>
<comment type="subcellular location">
    <subcellularLocation>
        <location evidence="1 11">Cell outer membrane</location>
        <topology evidence="1 11">Multi-pass membrane protein</topology>
    </subcellularLocation>
</comment>
<evidence type="ECO:0000259" key="13">
    <source>
        <dbReference type="Pfam" id="PF00593"/>
    </source>
</evidence>
<evidence type="ECO:0000256" key="5">
    <source>
        <dbReference type="ARBA" id="ARBA00022692"/>
    </source>
</evidence>
<keyword evidence="16" id="KW-1185">Reference proteome</keyword>
<keyword evidence="8 12" id="KW-0798">TonB box</keyword>
<protein>
    <submittedName>
        <fullName evidence="15">TonB-dependent receptor</fullName>
    </submittedName>
</protein>
<dbReference type="Pfam" id="PF07715">
    <property type="entry name" value="Plug"/>
    <property type="match status" value="1"/>
</dbReference>
<evidence type="ECO:0000313" key="16">
    <source>
        <dbReference type="Proteomes" id="UP000706039"/>
    </source>
</evidence>
<reference evidence="15 16" key="1">
    <citation type="submission" date="2021-08" db="EMBL/GenBank/DDBJ databases">
        <authorList>
            <person name="Tuo L."/>
        </authorList>
    </citation>
    <scope>NUCLEOTIDE SEQUENCE [LARGE SCALE GENOMIC DNA]</scope>
    <source>
        <strain evidence="15 16">JCM 31229</strain>
    </source>
</reference>
<evidence type="ECO:0000256" key="2">
    <source>
        <dbReference type="ARBA" id="ARBA00022448"/>
    </source>
</evidence>
<feature type="domain" description="TonB-dependent receptor-like beta-barrel" evidence="13">
    <location>
        <begin position="227"/>
        <end position="647"/>
    </location>
</feature>
<keyword evidence="7" id="KW-0406">Ion transport</keyword>
<evidence type="ECO:0000256" key="11">
    <source>
        <dbReference type="PROSITE-ProRule" id="PRU01360"/>
    </source>
</evidence>
<dbReference type="Gene3D" id="2.40.170.20">
    <property type="entry name" value="TonB-dependent receptor, beta-barrel domain"/>
    <property type="match status" value="1"/>
</dbReference>
<evidence type="ECO:0000256" key="6">
    <source>
        <dbReference type="ARBA" id="ARBA00023004"/>
    </source>
</evidence>
<dbReference type="InterPro" id="IPR000531">
    <property type="entry name" value="Beta-barrel_TonB"/>
</dbReference>
<feature type="domain" description="TonB-dependent receptor plug" evidence="14">
    <location>
        <begin position="33"/>
        <end position="138"/>
    </location>
</feature>
<sequence>MTAQAQSAPQDQGEAGADTADIIITAQQRAEPLQNVPIQVRAFTDQALSDAGIRSTGDIIAQIPNMSFDRGNNYSSSFVTMRGLTQITNADPPIAFVIDGVPQTSQEQLGVALFDLERVEVLKGPQGALYGRNAVGGAINVVTKAPTNDFAGFGNLSYANGDTLETSAGASGAIVDDVLRFRVSGTYKQSDGLIRNSFRGDHTDFVDHDYSLRGRLLFTPSEPLSIDLRGQYRDFRGGTNGYAVVKSGNPNDFPDPQSNIPGFAKGHSGDLTAKIDYDFGFATLTGISAYTRFKQIYRADLDFSNPVDTPSGFNGLGFQLGQGQDLSQKTFSQEIRLVSADNGPLRWLVGGYYLNTRRALRTRGFIDINSDPAQIDNPGLVIIDNNEIARNKAYAGFAQVDYDILDTLTLTGGLRYDSDDREQTNVTTGAKRDLSFDHWQPKVTLTWKPRNGRLVYATYSTGFRSGGFNAPNVTVPSFKAETLENFELGFKTQWLDRRLTINGSAFMMNVDNYQFFYVDALTASQIIDNIGKVRIKGIELEAIAQPVKGLEAGLAIGYIDTNIRKTLFPADIGNRTPRTTPFTLNASLQYRTAIGGDIEGFGRIEYQHSGKKYWGADNAAVQDPFGMLNLRLGVERGGFGIYGFARNLLNKNYYTEYVQPKYSGLNVAIGYPGTPRTYGVEAKITF</sequence>
<comment type="similarity">
    <text evidence="11 12">Belongs to the TonB-dependent receptor family.</text>
</comment>
<evidence type="ECO:0000256" key="7">
    <source>
        <dbReference type="ARBA" id="ARBA00023065"/>
    </source>
</evidence>
<dbReference type="Pfam" id="PF00593">
    <property type="entry name" value="TonB_dep_Rec_b-barrel"/>
    <property type="match status" value="1"/>
</dbReference>
<dbReference type="CDD" id="cd01347">
    <property type="entry name" value="ligand_gated_channel"/>
    <property type="match status" value="1"/>
</dbReference>
<dbReference type="SUPFAM" id="SSF56935">
    <property type="entry name" value="Porins"/>
    <property type="match status" value="1"/>
</dbReference>
<dbReference type="InterPro" id="IPR036942">
    <property type="entry name" value="Beta-barrel_TonB_sf"/>
</dbReference>
<evidence type="ECO:0000256" key="8">
    <source>
        <dbReference type="ARBA" id="ARBA00023077"/>
    </source>
</evidence>
<keyword evidence="5 11" id="KW-0812">Transmembrane</keyword>
<dbReference type="PANTHER" id="PTHR32552:SF81">
    <property type="entry name" value="TONB-DEPENDENT OUTER MEMBRANE RECEPTOR"/>
    <property type="match status" value="1"/>
</dbReference>
<dbReference type="InterPro" id="IPR012910">
    <property type="entry name" value="Plug_dom"/>
</dbReference>